<sequence length="143" mass="15259">MIGFFIALLSGALMSVQGVFNTQVTKTTGMWVGNAWVQLSAFLVCAVAWFITGRDSITAIAKVEPKYMLLGGVIGAGITWTVIKSMSALGPAKAALLIVIAQLIVAYVIELMGLFGVDKEPLDWRKIGGLALALIGIAIFQWE</sequence>
<dbReference type="InterPro" id="IPR037185">
    <property type="entry name" value="EmrE-like"/>
</dbReference>
<reference evidence="2 3" key="1">
    <citation type="submission" date="2015-09" db="EMBL/GenBank/DDBJ databases">
        <authorList>
            <consortium name="Pathogen Informatics"/>
        </authorList>
    </citation>
    <scope>NUCLEOTIDE SEQUENCE [LARGE SCALE GENOMIC DNA]</scope>
    <source>
        <strain evidence="2 3">2789STDY5834876</strain>
    </source>
</reference>
<dbReference type="STRING" id="39482.ERS852491_04027"/>
<name>A0A174JQV5_9FIRM</name>
<gene>
    <name evidence="2" type="ORF">ERS852491_04027</name>
</gene>
<feature type="transmembrane region" description="Helical" evidence="1">
    <location>
        <begin position="124"/>
        <end position="142"/>
    </location>
</feature>
<keyword evidence="1" id="KW-0812">Transmembrane</keyword>
<protein>
    <submittedName>
        <fullName evidence="2">Uncharacterized protein conserved in bacteria</fullName>
    </submittedName>
</protein>
<dbReference type="PANTHER" id="PTHR34821:SF3">
    <property type="entry name" value="MEMBRANE PROTEIN"/>
    <property type="match status" value="1"/>
</dbReference>
<dbReference type="SUPFAM" id="SSF103481">
    <property type="entry name" value="Multidrug resistance efflux transporter EmrE"/>
    <property type="match status" value="1"/>
</dbReference>
<dbReference type="OrthoDB" id="9789346at2"/>
<keyword evidence="1" id="KW-0472">Membrane</keyword>
<evidence type="ECO:0000256" key="1">
    <source>
        <dbReference type="SAM" id="Phobius"/>
    </source>
</evidence>
<dbReference type="RefSeq" id="WP_050639935.1">
    <property type="nucleotide sequence ID" value="NZ_CABKUE010000007.1"/>
</dbReference>
<keyword evidence="1" id="KW-1133">Transmembrane helix</keyword>
<proteinExistence type="predicted"/>
<dbReference type="GO" id="GO:0005886">
    <property type="term" value="C:plasma membrane"/>
    <property type="evidence" value="ECO:0007669"/>
    <property type="project" value="TreeGrafter"/>
</dbReference>
<organism evidence="2 3">
    <name type="scientific">Faecalicatena contorta</name>
    <dbReference type="NCBI Taxonomy" id="39482"/>
    <lineage>
        <taxon>Bacteria</taxon>
        <taxon>Bacillati</taxon>
        <taxon>Bacillota</taxon>
        <taxon>Clostridia</taxon>
        <taxon>Lachnospirales</taxon>
        <taxon>Lachnospiraceae</taxon>
        <taxon>Faecalicatena</taxon>
    </lineage>
</organism>
<feature type="transmembrane region" description="Helical" evidence="1">
    <location>
        <begin position="95"/>
        <end position="117"/>
    </location>
</feature>
<dbReference type="Proteomes" id="UP000095544">
    <property type="component" value="Unassembled WGS sequence"/>
</dbReference>
<dbReference type="Pfam" id="PF04657">
    <property type="entry name" value="DMT_YdcZ"/>
    <property type="match status" value="1"/>
</dbReference>
<dbReference type="PANTHER" id="PTHR34821">
    <property type="entry name" value="INNER MEMBRANE PROTEIN YDCZ"/>
    <property type="match status" value="1"/>
</dbReference>
<accession>A0A174JQV5</accession>
<evidence type="ECO:0000313" key="3">
    <source>
        <dbReference type="Proteomes" id="UP000095544"/>
    </source>
</evidence>
<evidence type="ECO:0000313" key="2">
    <source>
        <dbReference type="EMBL" id="CUP02112.1"/>
    </source>
</evidence>
<dbReference type="InterPro" id="IPR006750">
    <property type="entry name" value="YdcZ"/>
</dbReference>
<feature type="transmembrane region" description="Helical" evidence="1">
    <location>
        <begin position="65"/>
        <end position="83"/>
    </location>
</feature>
<dbReference type="AlphaFoldDB" id="A0A174JQV5"/>
<feature type="transmembrane region" description="Helical" evidence="1">
    <location>
        <begin position="31"/>
        <end position="53"/>
    </location>
</feature>
<dbReference type="EMBL" id="CYZU01000050">
    <property type="protein sequence ID" value="CUP02112.1"/>
    <property type="molecule type" value="Genomic_DNA"/>
</dbReference>